<evidence type="ECO:0000313" key="2">
    <source>
        <dbReference type="EMBL" id="QPH54043.1"/>
    </source>
</evidence>
<accession>A0A7S9LRR4</accession>
<evidence type="ECO:0000256" key="1">
    <source>
        <dbReference type="SAM" id="Phobius"/>
    </source>
</evidence>
<dbReference type="KEGG" id="poz:I0K15_20100"/>
<feature type="transmembrane region" description="Helical" evidence="1">
    <location>
        <begin position="43"/>
        <end position="64"/>
    </location>
</feature>
<keyword evidence="1" id="KW-0472">Membrane</keyword>
<gene>
    <name evidence="2" type="ORF">I0K15_20100</name>
</gene>
<organism evidence="2 3">
    <name type="scientific">Pontivivens ytuae</name>
    <dbReference type="NCBI Taxonomy" id="2789856"/>
    <lineage>
        <taxon>Bacteria</taxon>
        <taxon>Pseudomonadati</taxon>
        <taxon>Pseudomonadota</taxon>
        <taxon>Alphaproteobacteria</taxon>
        <taxon>Rhodobacterales</taxon>
        <taxon>Paracoccaceae</taxon>
        <taxon>Pontivivens</taxon>
    </lineage>
</organism>
<sequence>MTGPQITVTFDYRDVSDEDNVFGLQQLDAALTETMTRHGGRSLVSILLTAVTLAAALVALYAAAELWLWSSEIPAVHQLVALVAAGTILAMIVLVPVLSAMRMSWIDIWHRHALDLSETYGGARTVTIGPEGATLRGAIDGVTQGWVLFKGLHRRDASVVLVFQAIAIAIPLSKLPISVDELEARVARWSEAPRTRHPGPWS</sequence>
<dbReference type="Proteomes" id="UP000594800">
    <property type="component" value="Chromosome"/>
</dbReference>
<dbReference type="RefSeq" id="WP_196103252.1">
    <property type="nucleotide sequence ID" value="NZ_CP064942.1"/>
</dbReference>
<dbReference type="AlphaFoldDB" id="A0A7S9LRR4"/>
<feature type="transmembrane region" description="Helical" evidence="1">
    <location>
        <begin position="76"/>
        <end position="101"/>
    </location>
</feature>
<keyword evidence="1" id="KW-1133">Transmembrane helix</keyword>
<name>A0A7S9LRR4_9RHOB</name>
<evidence type="ECO:0000313" key="3">
    <source>
        <dbReference type="Proteomes" id="UP000594800"/>
    </source>
</evidence>
<reference evidence="2 3" key="1">
    <citation type="submission" date="2020-11" db="EMBL/GenBank/DDBJ databases">
        <title>Description of Pontivivens ytuae sp. nov. isolated from deep sea sediment of Mariana Trench.</title>
        <authorList>
            <person name="Wang Z."/>
            <person name="Sun Q.-L."/>
            <person name="Xu X.-D."/>
            <person name="Tang Y.-Z."/>
            <person name="Zhang J."/>
        </authorList>
    </citation>
    <scope>NUCLEOTIDE SEQUENCE [LARGE SCALE GENOMIC DNA]</scope>
    <source>
        <strain evidence="2 3">MT2928</strain>
    </source>
</reference>
<protein>
    <submittedName>
        <fullName evidence="2">Uncharacterized protein</fullName>
    </submittedName>
</protein>
<dbReference type="EMBL" id="CP064942">
    <property type="protein sequence ID" value="QPH54043.1"/>
    <property type="molecule type" value="Genomic_DNA"/>
</dbReference>
<keyword evidence="3" id="KW-1185">Reference proteome</keyword>
<proteinExistence type="predicted"/>
<keyword evidence="1" id="KW-0812">Transmembrane</keyword>